<dbReference type="PATRIC" id="fig|1297617.4.peg.1634"/>
<dbReference type="Pfam" id="PF01557">
    <property type="entry name" value="FAA_hydrolase"/>
    <property type="match status" value="1"/>
</dbReference>
<dbReference type="EMBL" id="CP011307">
    <property type="protein sequence ID" value="ALP93984.1"/>
    <property type="molecule type" value="Genomic_DNA"/>
</dbReference>
<dbReference type="InterPro" id="IPR018833">
    <property type="entry name" value="Rv2993c-like_N"/>
</dbReference>
<feature type="domain" description="Fumarylacetoacetase-like C-terminal" evidence="3">
    <location>
        <begin position="57"/>
        <end position="252"/>
    </location>
</feature>
<dbReference type="KEGG" id="ibu:IB211_01593"/>
<proteinExistence type="inferred from homology"/>
<dbReference type="GO" id="GO:0016853">
    <property type="term" value="F:isomerase activity"/>
    <property type="evidence" value="ECO:0007669"/>
    <property type="project" value="UniProtKB-ARBA"/>
</dbReference>
<dbReference type="GO" id="GO:0016787">
    <property type="term" value="F:hydrolase activity"/>
    <property type="evidence" value="ECO:0007669"/>
    <property type="project" value="UniProtKB-KW"/>
</dbReference>
<dbReference type="FunFam" id="3.90.850.10:FF:000002">
    <property type="entry name" value="2-hydroxyhepta-2,4-diene-1,7-dioate isomerase"/>
    <property type="match status" value="1"/>
</dbReference>
<reference evidence="6" key="2">
    <citation type="submission" date="2015-04" db="EMBL/GenBank/DDBJ databases">
        <title>A butyrogenic pathway from the amino acid lysine in a human gut commensal.</title>
        <authorList>
            <person name="de Vos W.M."/>
            <person name="Bui N.T.P."/>
            <person name="Plugge C.M."/>
            <person name="Ritari J."/>
        </authorList>
    </citation>
    <scope>NUCLEOTIDE SEQUENCE [LARGE SCALE GENOMIC DNA]</scope>
    <source>
        <strain evidence="6">AF211</strain>
    </source>
</reference>
<dbReference type="GO" id="GO:0046872">
    <property type="term" value="F:metal ion binding"/>
    <property type="evidence" value="ECO:0007669"/>
    <property type="project" value="UniProtKB-KW"/>
</dbReference>
<keyword evidence="6" id="KW-1185">Reference proteome</keyword>
<evidence type="ECO:0000259" key="4">
    <source>
        <dbReference type="Pfam" id="PF10370"/>
    </source>
</evidence>
<evidence type="ECO:0000313" key="6">
    <source>
        <dbReference type="Proteomes" id="UP000064844"/>
    </source>
</evidence>
<name>A0A0S2W4Q1_9FIRM</name>
<protein>
    <submittedName>
        <fullName evidence="5">Fumarylacetoacetate hydrolase family protein</fullName>
    </submittedName>
</protein>
<evidence type="ECO:0000256" key="2">
    <source>
        <dbReference type="ARBA" id="ARBA00022723"/>
    </source>
</evidence>
<organism evidence="5 6">
    <name type="scientific">Intestinimonas butyriciproducens</name>
    <dbReference type="NCBI Taxonomy" id="1297617"/>
    <lineage>
        <taxon>Bacteria</taxon>
        <taxon>Bacillati</taxon>
        <taxon>Bacillota</taxon>
        <taxon>Clostridia</taxon>
        <taxon>Eubacteriales</taxon>
        <taxon>Intestinimonas</taxon>
    </lineage>
</organism>
<sequence length="254" mass="27486">MKYVRVERMGKISWGVLNGDTVHTLKYPPYAGDTEYYDGKRWPLSDCRLLAPCTPGKIVCLGKNYADHALEMGGAAPETPIVFMKTPNCVNDPEGDICIPAFVGRLDYEGELAFVIKRRAKEVKAADAWGYILGFTCLNDVTARDIQAADGQWTRGKCMDGFAPMGPVITDEVDPTALKIRTRLNGNTVQSANTALFLTRIPDMLAFITAGITLEPGDVVSTGTPAGIGPMCSGDTVEVEIEGIGVLRNHIVSQ</sequence>
<accession>A0A0S2W4Q1</accession>
<dbReference type="STRING" id="1297617.IB211_01593"/>
<dbReference type="PANTHER" id="PTHR42796">
    <property type="entry name" value="FUMARYLACETOACETATE HYDROLASE DOMAIN-CONTAINING PROTEIN 2A-RELATED"/>
    <property type="match status" value="1"/>
</dbReference>
<dbReference type="Pfam" id="PF10370">
    <property type="entry name" value="Rv2993c-like_N"/>
    <property type="match status" value="1"/>
</dbReference>
<dbReference type="Proteomes" id="UP000064844">
    <property type="component" value="Chromosome"/>
</dbReference>
<keyword evidence="5" id="KW-0378">Hydrolase</keyword>
<dbReference type="GO" id="GO:0019752">
    <property type="term" value="P:carboxylic acid metabolic process"/>
    <property type="evidence" value="ECO:0007669"/>
    <property type="project" value="UniProtKB-ARBA"/>
</dbReference>
<reference evidence="5 6" key="1">
    <citation type="journal article" date="2015" name="Nat. Commun.">
        <title>Production of butyrate from lysine and the Amadori product fructoselysine by a human gut commensal.</title>
        <authorList>
            <person name="Bui T.P."/>
            <person name="Ritari J."/>
            <person name="Boeren S."/>
            <person name="de Waard P."/>
            <person name="Plugge C.M."/>
            <person name="de Vos W.M."/>
        </authorList>
    </citation>
    <scope>NUCLEOTIDE SEQUENCE [LARGE SCALE GENOMIC DNA]</scope>
    <source>
        <strain evidence="5 6">AF211</strain>
    </source>
</reference>
<dbReference type="SUPFAM" id="SSF56529">
    <property type="entry name" value="FAH"/>
    <property type="match status" value="1"/>
</dbReference>
<comment type="similarity">
    <text evidence="1">Belongs to the FAH family.</text>
</comment>
<dbReference type="eggNOG" id="COG0179">
    <property type="taxonomic scope" value="Bacteria"/>
</dbReference>
<dbReference type="Gene3D" id="3.90.850.10">
    <property type="entry name" value="Fumarylacetoacetase-like, C-terminal domain"/>
    <property type="match status" value="1"/>
</dbReference>
<dbReference type="InterPro" id="IPR036663">
    <property type="entry name" value="Fumarylacetoacetase_C_sf"/>
</dbReference>
<dbReference type="RefSeq" id="WP_058117677.1">
    <property type="nucleotide sequence ID" value="NZ_CP011307.1"/>
</dbReference>
<gene>
    <name evidence="5" type="ORF">IB211_01593</name>
</gene>
<dbReference type="InterPro" id="IPR051121">
    <property type="entry name" value="FAH"/>
</dbReference>
<evidence type="ECO:0000259" key="3">
    <source>
        <dbReference type="Pfam" id="PF01557"/>
    </source>
</evidence>
<evidence type="ECO:0000313" key="5">
    <source>
        <dbReference type="EMBL" id="ALP93984.1"/>
    </source>
</evidence>
<keyword evidence="2" id="KW-0479">Metal-binding</keyword>
<dbReference type="InterPro" id="IPR011234">
    <property type="entry name" value="Fumarylacetoacetase-like_C"/>
</dbReference>
<evidence type="ECO:0000256" key="1">
    <source>
        <dbReference type="ARBA" id="ARBA00010211"/>
    </source>
</evidence>
<dbReference type="PANTHER" id="PTHR42796:SF4">
    <property type="entry name" value="FUMARYLACETOACETATE HYDROLASE DOMAIN-CONTAINING PROTEIN 2A"/>
    <property type="match status" value="1"/>
</dbReference>
<dbReference type="AlphaFoldDB" id="A0A0S2W4Q1"/>
<dbReference type="Gene3D" id="2.30.30.370">
    <property type="entry name" value="FAH"/>
    <property type="match status" value="1"/>
</dbReference>
<feature type="domain" description="Rv2993c-like N-terminal" evidence="4">
    <location>
        <begin position="1"/>
        <end position="52"/>
    </location>
</feature>